<dbReference type="InterPro" id="IPR029045">
    <property type="entry name" value="ClpP/crotonase-like_dom_sf"/>
</dbReference>
<sequence>MRKMITMTRKEVRKKMPKKIKANGPIIGDANAWIYQWFGIPAVSPGMISKELDSANGDEIELYVNSLGGSAFDGAEIYTLLKDYPGKITAKVTGVAASAASVMISGADVIKISPPGQIMIHNAATGTDGDKNDHDRSSALLRSTDEAITNAYSLRTGKTRDELLALMDNTTWMNAQKAVELGFADEIMFSEGATEVTNSAFDMLSSDGVLPEAVINKVRNELLKSGGFTNQPPALGDGGLERIIPLQSIPNLQFASTATQPVAAVNANKGGTPQAGVTLEELKTEINSMKGEKETMDLNQLKNEHPDLYNQVVEEGVTNERQRITALNELAAAPGAAEIVKNAIEAGQTVAEASFAIVQASIAKKGEVAAARQQDAQNSGVNDVPVQESTTPEAKKAAEEVQAQTEAEEVIAEMKRLRGGK</sequence>
<dbReference type="EMBL" id="PNXQ01000013">
    <property type="protein sequence ID" value="TKH43456.1"/>
    <property type="molecule type" value="Genomic_DNA"/>
</dbReference>
<proteinExistence type="inferred from homology"/>
<evidence type="ECO:0000313" key="9">
    <source>
        <dbReference type="Proteomes" id="UP000308114"/>
    </source>
</evidence>
<keyword evidence="4" id="KW-0378">Hydrolase</keyword>
<comment type="caution">
    <text evidence="8">The sequence shown here is derived from an EMBL/GenBank/DDBJ whole genome shotgun (WGS) entry which is preliminary data.</text>
</comment>
<dbReference type="GO" id="GO:0004252">
    <property type="term" value="F:serine-type endopeptidase activity"/>
    <property type="evidence" value="ECO:0007669"/>
    <property type="project" value="InterPro"/>
</dbReference>
<reference evidence="8 9" key="1">
    <citation type="submission" date="2018-01" db="EMBL/GenBank/DDBJ databases">
        <title>Bacillales members from the olive rhizosphere are effective biological control agents against Verticillium dahliae.</title>
        <authorList>
            <person name="Gomez-Lama C."/>
            <person name="Legarda G."/>
            <person name="Ruano-Rosa D."/>
            <person name="Pizarro-Tobias P."/>
            <person name="Valverde-Corredor A."/>
            <person name="Niqui J.L."/>
            <person name="Trivino J.C."/>
            <person name="Roca A."/>
            <person name="Mercado-Blanco J."/>
        </authorList>
    </citation>
    <scope>NUCLEOTIDE SEQUENCE [LARGE SCALE GENOMIC DNA]</scope>
    <source>
        <strain evidence="8 9">PIC167</strain>
    </source>
</reference>
<evidence type="ECO:0000256" key="1">
    <source>
        <dbReference type="ARBA" id="ARBA00007039"/>
    </source>
</evidence>
<evidence type="ECO:0000256" key="5">
    <source>
        <dbReference type="ARBA" id="ARBA00022825"/>
    </source>
</evidence>
<dbReference type="InterPro" id="IPR023562">
    <property type="entry name" value="ClpP/TepA"/>
</dbReference>
<evidence type="ECO:0000256" key="6">
    <source>
        <dbReference type="RuleBase" id="RU003567"/>
    </source>
</evidence>
<dbReference type="GO" id="GO:0051117">
    <property type="term" value="F:ATPase binding"/>
    <property type="evidence" value="ECO:0007669"/>
    <property type="project" value="TreeGrafter"/>
</dbReference>
<protein>
    <recommendedName>
        <fullName evidence="6">ATP-dependent Clp protease proteolytic subunit</fullName>
    </recommendedName>
</protein>
<organism evidence="8 9">
    <name type="scientific">Paenibacillus terrae</name>
    <dbReference type="NCBI Taxonomy" id="159743"/>
    <lineage>
        <taxon>Bacteria</taxon>
        <taxon>Bacillati</taxon>
        <taxon>Bacillota</taxon>
        <taxon>Bacilli</taxon>
        <taxon>Bacillales</taxon>
        <taxon>Paenibacillaceae</taxon>
        <taxon>Paenibacillus</taxon>
    </lineage>
</organism>
<comment type="similarity">
    <text evidence="1 6">Belongs to the peptidase S14 family.</text>
</comment>
<dbReference type="AlphaFoldDB" id="A0A4U2PYQ8"/>
<feature type="compositionally biased region" description="Polar residues" evidence="7">
    <location>
        <begin position="374"/>
        <end position="392"/>
    </location>
</feature>
<name>A0A4U2PYQ8_9BACL</name>
<keyword evidence="3" id="KW-0645">Protease</keyword>
<dbReference type="PANTHER" id="PTHR10381">
    <property type="entry name" value="ATP-DEPENDENT CLP PROTEASE PROTEOLYTIC SUBUNIT"/>
    <property type="match status" value="1"/>
</dbReference>
<evidence type="ECO:0000256" key="4">
    <source>
        <dbReference type="ARBA" id="ARBA00022801"/>
    </source>
</evidence>
<keyword evidence="5" id="KW-0720">Serine protease</keyword>
<evidence type="ECO:0000256" key="3">
    <source>
        <dbReference type="ARBA" id="ARBA00022670"/>
    </source>
</evidence>
<dbReference type="SUPFAM" id="SSF52096">
    <property type="entry name" value="ClpP/crotonase"/>
    <property type="match status" value="1"/>
</dbReference>
<feature type="region of interest" description="Disordered" evidence="7">
    <location>
        <begin position="373"/>
        <end position="407"/>
    </location>
</feature>
<dbReference type="GO" id="GO:0004176">
    <property type="term" value="F:ATP-dependent peptidase activity"/>
    <property type="evidence" value="ECO:0007669"/>
    <property type="project" value="InterPro"/>
</dbReference>
<dbReference type="PRINTS" id="PR00127">
    <property type="entry name" value="CLPPROTEASEP"/>
</dbReference>
<gene>
    <name evidence="8" type="ORF">C1I60_14280</name>
</gene>
<evidence type="ECO:0000256" key="2">
    <source>
        <dbReference type="ARBA" id="ARBA00022490"/>
    </source>
</evidence>
<dbReference type="GO" id="GO:0006515">
    <property type="term" value="P:protein quality control for misfolded or incompletely synthesized proteins"/>
    <property type="evidence" value="ECO:0007669"/>
    <property type="project" value="TreeGrafter"/>
</dbReference>
<dbReference type="Gene3D" id="3.90.226.10">
    <property type="entry name" value="2-enoyl-CoA Hydratase, Chain A, domain 1"/>
    <property type="match status" value="1"/>
</dbReference>
<keyword evidence="2" id="KW-0963">Cytoplasm</keyword>
<dbReference type="NCBIfam" id="NF045542">
    <property type="entry name" value="Clp_rel_HeadMat"/>
    <property type="match status" value="1"/>
</dbReference>
<dbReference type="PANTHER" id="PTHR10381:SF70">
    <property type="entry name" value="ATP-DEPENDENT CLP PROTEASE PROTEOLYTIC SUBUNIT"/>
    <property type="match status" value="1"/>
</dbReference>
<dbReference type="Pfam" id="PF00574">
    <property type="entry name" value="CLP_protease"/>
    <property type="match status" value="1"/>
</dbReference>
<evidence type="ECO:0000313" key="8">
    <source>
        <dbReference type="EMBL" id="TKH43456.1"/>
    </source>
</evidence>
<dbReference type="Proteomes" id="UP000308114">
    <property type="component" value="Unassembled WGS sequence"/>
</dbReference>
<dbReference type="InterPro" id="IPR001907">
    <property type="entry name" value="ClpP"/>
</dbReference>
<evidence type="ECO:0000256" key="7">
    <source>
        <dbReference type="SAM" id="MobiDB-lite"/>
    </source>
</evidence>
<accession>A0A4U2PYQ8</accession>
<dbReference type="GO" id="GO:0009368">
    <property type="term" value="C:endopeptidase Clp complex"/>
    <property type="evidence" value="ECO:0007669"/>
    <property type="project" value="TreeGrafter"/>
</dbReference>
<dbReference type="CDD" id="cd07016">
    <property type="entry name" value="S14_ClpP_1"/>
    <property type="match status" value="1"/>
</dbReference>